<dbReference type="PANTHER" id="PTHR33116:SF82">
    <property type="entry name" value="RNASE H FAMILY PROTEIN"/>
    <property type="match status" value="1"/>
</dbReference>
<dbReference type="EMBL" id="KZ503053">
    <property type="protein sequence ID" value="PKU68714.1"/>
    <property type="molecule type" value="Genomic_DNA"/>
</dbReference>
<evidence type="ECO:0000259" key="1">
    <source>
        <dbReference type="PROSITE" id="PS50878"/>
    </source>
</evidence>
<dbReference type="PROSITE" id="PS50878">
    <property type="entry name" value="RT_POL"/>
    <property type="match status" value="1"/>
</dbReference>
<name>A0A2I0VZ73_9ASPA</name>
<dbReference type="InterPro" id="IPR043502">
    <property type="entry name" value="DNA/RNA_pol_sf"/>
</dbReference>
<feature type="domain" description="Reverse transcriptase" evidence="1">
    <location>
        <begin position="36"/>
        <end position="274"/>
    </location>
</feature>
<proteinExistence type="predicted"/>
<dbReference type="AlphaFoldDB" id="A0A2I0VZ73"/>
<dbReference type="STRING" id="906689.A0A2I0VZ73"/>
<dbReference type="InterPro" id="IPR000477">
    <property type="entry name" value="RT_dom"/>
</dbReference>
<dbReference type="SUPFAM" id="SSF56672">
    <property type="entry name" value="DNA/RNA polymerases"/>
    <property type="match status" value="1"/>
</dbReference>
<sequence>MGLNGDSISGPDGYTSKFFQKCWDIVKTDVIDAVNEFFKDSPFPKFFTSTSIVLIPKIDGANKWKDFRPISLCSFFNKIISKIISKRLESFLPRLDISKAYDNLNWDFCYKVLSLFCFSASFINLIKNCIDNCYFSIIINGRTHGFFKSSKGLRQGDNISPVLFIISMEYLSRGIEDLYLKNPKLNFRTIRGMSITHLCFADDFILFSNGSINNIKILNNFIINFNDYSGLSINKDKSSFIIGKSINRDRITAIQRICGFHSKRFPIKYLGTPIFNGKKRSHLFEDIFTFFQNKLNHWSSSFLSFGGRLILIKSVLNSIPIYLFHMLQPTASICLRIERMINKFFWGSKFNTNGIRWASWSNMCGIYNEGGLGCKNLSNMAQAFSHKLWFSFRSKVSLWARFMNAKYCKDKHPLLGVYKASDSLTWKRLCKIKWEANQFVQWSIGKGNVFFWQDNWLGPFSIDNLLNTTV</sequence>
<gene>
    <name evidence="2" type="ORF">MA16_Dca009777</name>
</gene>
<dbReference type="PANTHER" id="PTHR33116">
    <property type="entry name" value="REVERSE TRANSCRIPTASE ZINC-BINDING DOMAIN-CONTAINING PROTEIN-RELATED-RELATED"/>
    <property type="match status" value="1"/>
</dbReference>
<accession>A0A2I0VZ73</accession>
<protein>
    <submittedName>
        <fullName evidence="2">Ribonuclease H protein</fullName>
    </submittedName>
</protein>
<keyword evidence="3" id="KW-1185">Reference proteome</keyword>
<reference evidence="2 3" key="2">
    <citation type="journal article" date="2017" name="Nature">
        <title>The Apostasia genome and the evolution of orchids.</title>
        <authorList>
            <person name="Zhang G.Q."/>
            <person name="Liu K.W."/>
            <person name="Li Z."/>
            <person name="Lohaus R."/>
            <person name="Hsiao Y.Y."/>
            <person name="Niu S.C."/>
            <person name="Wang J.Y."/>
            <person name="Lin Y.C."/>
            <person name="Xu Q."/>
            <person name="Chen L.J."/>
            <person name="Yoshida K."/>
            <person name="Fujiwara S."/>
            <person name="Wang Z.W."/>
            <person name="Zhang Y.Q."/>
            <person name="Mitsuda N."/>
            <person name="Wang M."/>
            <person name="Liu G.H."/>
            <person name="Pecoraro L."/>
            <person name="Huang H.X."/>
            <person name="Xiao X.J."/>
            <person name="Lin M."/>
            <person name="Wu X.Y."/>
            <person name="Wu W.L."/>
            <person name="Chen Y.Y."/>
            <person name="Chang S.B."/>
            <person name="Sakamoto S."/>
            <person name="Ohme-Takagi M."/>
            <person name="Yagi M."/>
            <person name="Zeng S.J."/>
            <person name="Shen C.Y."/>
            <person name="Yeh C.M."/>
            <person name="Luo Y.B."/>
            <person name="Tsai W.C."/>
            <person name="Van de Peer Y."/>
            <person name="Liu Z.J."/>
        </authorList>
    </citation>
    <scope>NUCLEOTIDE SEQUENCE [LARGE SCALE GENOMIC DNA]</scope>
    <source>
        <tissue evidence="2">The whole plant</tissue>
    </source>
</reference>
<evidence type="ECO:0000313" key="3">
    <source>
        <dbReference type="Proteomes" id="UP000233837"/>
    </source>
</evidence>
<evidence type="ECO:0000313" key="2">
    <source>
        <dbReference type="EMBL" id="PKU68714.1"/>
    </source>
</evidence>
<dbReference type="Pfam" id="PF00078">
    <property type="entry name" value="RVT_1"/>
    <property type="match status" value="1"/>
</dbReference>
<dbReference type="CDD" id="cd01650">
    <property type="entry name" value="RT_nLTR_like"/>
    <property type="match status" value="1"/>
</dbReference>
<reference evidence="2 3" key="1">
    <citation type="journal article" date="2016" name="Sci. Rep.">
        <title>The Dendrobium catenatum Lindl. genome sequence provides insights into polysaccharide synthase, floral development and adaptive evolution.</title>
        <authorList>
            <person name="Zhang G.Q."/>
            <person name="Xu Q."/>
            <person name="Bian C."/>
            <person name="Tsai W.C."/>
            <person name="Yeh C.M."/>
            <person name="Liu K.W."/>
            <person name="Yoshida K."/>
            <person name="Zhang L.S."/>
            <person name="Chang S.B."/>
            <person name="Chen F."/>
            <person name="Shi Y."/>
            <person name="Su Y.Y."/>
            <person name="Zhang Y.Q."/>
            <person name="Chen L.J."/>
            <person name="Yin Y."/>
            <person name="Lin M."/>
            <person name="Huang H."/>
            <person name="Deng H."/>
            <person name="Wang Z.W."/>
            <person name="Zhu S.L."/>
            <person name="Zhao X."/>
            <person name="Deng C."/>
            <person name="Niu S.C."/>
            <person name="Huang J."/>
            <person name="Wang M."/>
            <person name="Liu G.H."/>
            <person name="Yang H.J."/>
            <person name="Xiao X.J."/>
            <person name="Hsiao Y.Y."/>
            <person name="Wu W.L."/>
            <person name="Chen Y.Y."/>
            <person name="Mitsuda N."/>
            <person name="Ohme-Takagi M."/>
            <person name="Luo Y.B."/>
            <person name="Van de Peer Y."/>
            <person name="Liu Z.J."/>
        </authorList>
    </citation>
    <scope>NUCLEOTIDE SEQUENCE [LARGE SCALE GENOMIC DNA]</scope>
    <source>
        <tissue evidence="2">The whole plant</tissue>
    </source>
</reference>
<organism evidence="2 3">
    <name type="scientific">Dendrobium catenatum</name>
    <dbReference type="NCBI Taxonomy" id="906689"/>
    <lineage>
        <taxon>Eukaryota</taxon>
        <taxon>Viridiplantae</taxon>
        <taxon>Streptophyta</taxon>
        <taxon>Embryophyta</taxon>
        <taxon>Tracheophyta</taxon>
        <taxon>Spermatophyta</taxon>
        <taxon>Magnoliopsida</taxon>
        <taxon>Liliopsida</taxon>
        <taxon>Asparagales</taxon>
        <taxon>Orchidaceae</taxon>
        <taxon>Epidendroideae</taxon>
        <taxon>Malaxideae</taxon>
        <taxon>Dendrobiinae</taxon>
        <taxon>Dendrobium</taxon>
    </lineage>
</organism>
<dbReference type="Proteomes" id="UP000233837">
    <property type="component" value="Unassembled WGS sequence"/>
</dbReference>